<dbReference type="NCBIfam" id="TIGR00231">
    <property type="entry name" value="small_GTP"/>
    <property type="match status" value="1"/>
</dbReference>
<keyword evidence="6" id="KW-0862">Zinc</keyword>
<feature type="repeat" description="ARM" evidence="16">
    <location>
        <begin position="473"/>
        <end position="515"/>
    </location>
</feature>
<evidence type="ECO:0000256" key="2">
    <source>
        <dbReference type="ARBA" id="ARBA00022723"/>
    </source>
</evidence>
<dbReference type="FunFam" id="3.40.50.300:FF:000273">
    <property type="entry name" value="GTP-binding protein Rheb homolog"/>
    <property type="match status" value="1"/>
</dbReference>
<evidence type="ECO:0000256" key="6">
    <source>
        <dbReference type="ARBA" id="ARBA00022833"/>
    </source>
</evidence>
<organism evidence="18 19">
    <name type="scientific">Cetraspora pellucida</name>
    <dbReference type="NCBI Taxonomy" id="1433469"/>
    <lineage>
        <taxon>Eukaryota</taxon>
        <taxon>Fungi</taxon>
        <taxon>Fungi incertae sedis</taxon>
        <taxon>Mucoromycota</taxon>
        <taxon>Glomeromycotina</taxon>
        <taxon>Glomeromycetes</taxon>
        <taxon>Diversisporales</taxon>
        <taxon>Gigasporaceae</taxon>
        <taxon>Cetraspora</taxon>
    </lineage>
</organism>
<dbReference type="SMART" id="SM00173">
    <property type="entry name" value="RAS"/>
    <property type="match status" value="1"/>
</dbReference>
<dbReference type="Gene3D" id="1.25.10.10">
    <property type="entry name" value="Leucine-rich Repeat Variant"/>
    <property type="match status" value="1"/>
</dbReference>
<dbReference type="CDD" id="cd04137">
    <property type="entry name" value="RheB"/>
    <property type="match status" value="1"/>
</dbReference>
<dbReference type="SUPFAM" id="SSF48371">
    <property type="entry name" value="ARM repeat"/>
    <property type="match status" value="1"/>
</dbReference>
<dbReference type="Gene3D" id="3.40.50.300">
    <property type="entry name" value="P-loop containing nucleotide triphosphate hydrolases"/>
    <property type="match status" value="1"/>
</dbReference>
<evidence type="ECO:0000256" key="5">
    <source>
        <dbReference type="ARBA" id="ARBA00022801"/>
    </source>
</evidence>
<dbReference type="InterPro" id="IPR011989">
    <property type="entry name" value="ARM-like"/>
</dbReference>
<dbReference type="GO" id="GO:0003924">
    <property type="term" value="F:GTPase activity"/>
    <property type="evidence" value="ECO:0007669"/>
    <property type="project" value="InterPro"/>
</dbReference>
<keyword evidence="4 15" id="KW-0863">Zinc-finger</keyword>
<evidence type="ECO:0000256" key="7">
    <source>
        <dbReference type="ARBA" id="ARBA00022842"/>
    </source>
</evidence>
<dbReference type="SMART" id="SM00174">
    <property type="entry name" value="RHO"/>
    <property type="match status" value="1"/>
</dbReference>
<proteinExistence type="inferred from homology"/>
<keyword evidence="2" id="KW-0479">Metal-binding</keyword>
<dbReference type="InterPro" id="IPR011011">
    <property type="entry name" value="Znf_FYVE_PHD"/>
</dbReference>
<dbReference type="Pfam" id="PF00071">
    <property type="entry name" value="Ras"/>
    <property type="match status" value="1"/>
</dbReference>
<dbReference type="GO" id="GO:0007165">
    <property type="term" value="P:signal transduction"/>
    <property type="evidence" value="ECO:0007669"/>
    <property type="project" value="InterPro"/>
</dbReference>
<evidence type="ECO:0000256" key="16">
    <source>
        <dbReference type="PROSITE-ProRule" id="PRU00259"/>
    </source>
</evidence>
<dbReference type="PROSITE" id="PS50178">
    <property type="entry name" value="ZF_FYVE"/>
    <property type="match status" value="1"/>
</dbReference>
<dbReference type="GO" id="GO:0012505">
    <property type="term" value="C:endomembrane system"/>
    <property type="evidence" value="ECO:0007669"/>
    <property type="project" value="UniProtKB-SubCell"/>
</dbReference>
<evidence type="ECO:0000256" key="11">
    <source>
        <dbReference type="ARBA" id="ARBA00023289"/>
    </source>
</evidence>
<keyword evidence="9" id="KW-0472">Membrane</keyword>
<dbReference type="SUPFAM" id="SSF52540">
    <property type="entry name" value="P-loop containing nucleoside triphosphate hydrolases"/>
    <property type="match status" value="1"/>
</dbReference>
<comment type="subcellular location">
    <subcellularLocation>
        <location evidence="13">Endomembrane system</location>
        <topology evidence="13">Lipid-anchor</topology>
        <orientation evidence="13">Cytoplasmic side</orientation>
    </subcellularLocation>
</comment>
<keyword evidence="8" id="KW-0342">GTP-binding</keyword>
<dbReference type="GO" id="GO:0005525">
    <property type="term" value="F:GTP binding"/>
    <property type="evidence" value="ECO:0007669"/>
    <property type="project" value="UniProtKB-KW"/>
</dbReference>
<dbReference type="SMART" id="SM00175">
    <property type="entry name" value="RAB"/>
    <property type="match status" value="1"/>
</dbReference>
<dbReference type="GO" id="GO:0008270">
    <property type="term" value="F:zinc ion binding"/>
    <property type="evidence" value="ECO:0007669"/>
    <property type="project" value="UniProtKB-KW"/>
</dbReference>
<keyword evidence="7" id="KW-0460">Magnesium</keyword>
<comment type="caution">
    <text evidence="18">The sequence shown here is derived from an EMBL/GenBank/DDBJ whole genome shotgun (WGS) entry which is preliminary data.</text>
</comment>
<evidence type="ECO:0000313" key="18">
    <source>
        <dbReference type="EMBL" id="CAG8488096.1"/>
    </source>
</evidence>
<dbReference type="PROSITE" id="PS51421">
    <property type="entry name" value="RAS"/>
    <property type="match status" value="1"/>
</dbReference>
<dbReference type="PRINTS" id="PR00449">
    <property type="entry name" value="RASTRNSFRMNG"/>
</dbReference>
<evidence type="ECO:0000256" key="12">
    <source>
        <dbReference type="ARBA" id="ARBA00037969"/>
    </source>
</evidence>
<dbReference type="PANTHER" id="PTHR24070">
    <property type="entry name" value="RAS, DI-RAS, AND RHEB FAMILY MEMBERS OF SMALL GTPASE SUPERFAMILY"/>
    <property type="match status" value="1"/>
</dbReference>
<dbReference type="InterPro" id="IPR020849">
    <property type="entry name" value="Small_GTPase_Ras-type"/>
</dbReference>
<evidence type="ECO:0000256" key="8">
    <source>
        <dbReference type="ARBA" id="ARBA00023134"/>
    </source>
</evidence>
<dbReference type="InterPro" id="IPR016024">
    <property type="entry name" value="ARM-type_fold"/>
</dbReference>
<evidence type="ECO:0000256" key="1">
    <source>
        <dbReference type="ARBA" id="ARBA00022481"/>
    </source>
</evidence>
<keyword evidence="10" id="KW-0449">Lipoprotein</keyword>
<comment type="catalytic activity">
    <reaction evidence="14">
        <text>GTP + H2O = GDP + phosphate + H(+)</text>
        <dbReference type="Rhea" id="RHEA:19669"/>
        <dbReference type="ChEBI" id="CHEBI:15377"/>
        <dbReference type="ChEBI" id="CHEBI:15378"/>
        <dbReference type="ChEBI" id="CHEBI:37565"/>
        <dbReference type="ChEBI" id="CHEBI:43474"/>
        <dbReference type="ChEBI" id="CHEBI:58189"/>
    </reaction>
    <physiologicalReaction direction="left-to-right" evidence="14">
        <dbReference type="Rhea" id="RHEA:19670"/>
    </physiologicalReaction>
</comment>
<dbReference type="AlphaFoldDB" id="A0A9N8WGA3"/>
<gene>
    <name evidence="18" type="ORF">CPELLU_LOCUS1843</name>
</gene>
<keyword evidence="11" id="KW-0636">Prenylation</keyword>
<dbReference type="PROSITE" id="PS51419">
    <property type="entry name" value="RAB"/>
    <property type="match status" value="1"/>
</dbReference>
<dbReference type="SUPFAM" id="SSF57903">
    <property type="entry name" value="FYVE/PHD zinc finger"/>
    <property type="match status" value="1"/>
</dbReference>
<keyword evidence="3" id="KW-0547">Nucleotide-binding</keyword>
<keyword evidence="1" id="KW-0488">Methylation</keyword>
<dbReference type="InterPro" id="IPR001806">
    <property type="entry name" value="Small_GTPase"/>
</dbReference>
<dbReference type="OrthoDB" id="660555at2759"/>
<dbReference type="InterPro" id="IPR005225">
    <property type="entry name" value="Small_GTP-bd"/>
</dbReference>
<evidence type="ECO:0000256" key="13">
    <source>
        <dbReference type="ARBA" id="ARBA00046278"/>
    </source>
</evidence>
<evidence type="ECO:0000256" key="9">
    <source>
        <dbReference type="ARBA" id="ARBA00023136"/>
    </source>
</evidence>
<feature type="domain" description="FYVE-type" evidence="17">
    <location>
        <begin position="204"/>
        <end position="264"/>
    </location>
</feature>
<reference evidence="18" key="1">
    <citation type="submission" date="2021-06" db="EMBL/GenBank/DDBJ databases">
        <authorList>
            <person name="Kallberg Y."/>
            <person name="Tangrot J."/>
            <person name="Rosling A."/>
        </authorList>
    </citation>
    <scope>NUCLEOTIDE SEQUENCE</scope>
    <source>
        <strain evidence="18">FL966</strain>
    </source>
</reference>
<dbReference type="Gene3D" id="3.30.40.10">
    <property type="entry name" value="Zinc/RING finger domain, C3HC4 (zinc finger)"/>
    <property type="match status" value="1"/>
</dbReference>
<dbReference type="EMBL" id="CAJVQA010000722">
    <property type="protein sequence ID" value="CAG8488096.1"/>
    <property type="molecule type" value="Genomic_DNA"/>
</dbReference>
<evidence type="ECO:0000256" key="4">
    <source>
        <dbReference type="ARBA" id="ARBA00022771"/>
    </source>
</evidence>
<evidence type="ECO:0000256" key="10">
    <source>
        <dbReference type="ARBA" id="ARBA00023288"/>
    </source>
</evidence>
<dbReference type="SMART" id="SM00064">
    <property type="entry name" value="FYVE"/>
    <property type="match status" value="1"/>
</dbReference>
<dbReference type="GO" id="GO:0016020">
    <property type="term" value="C:membrane"/>
    <property type="evidence" value="ECO:0007669"/>
    <property type="project" value="InterPro"/>
</dbReference>
<sequence length="664" mass="74877">MENRQTSTEEYESLQRPGKSSLTIQFVENHFVDSYYPTIENTFNKVIRYRGQEIAAEIIDTAGQDEHSILNSTHGVGIHGYILVYSITSRQSFEMVKIIRDKILNFTGRESVPIVLVGNKTDLHLQRQVAPEEGRDLASLWHCAWTEASAKHNENITRIFELMISEIEKNLNPNGEEQSNCIVKAHESDGLDGFLLVRPVWVDDETVKACKGCETSFTPLRRKHHCRQCGNIFCQECTSKNIALPQLGYLKPERVCSGCFEIAYLVGYVISNDKSTQTHGARGLLDIVERGNEQEIFHLITNGGLDALVYLCRATQSCDLHLLGTTALASLSGNESFKSHIIMKGGLPHLYHLILLYYNKSELETLDLSDTLKFLDSVSSIILNIANVLYYLSISGSLCQQMLIDDIALDAILKLADFQLGTLYDDSPEDDSLPSYEEIRLRVELARSLAAKTISCLSTYPSHQLLIIEYPLNGLDRLMRLLHSNIYEVRKYAAKSIAYLSLRNDKYKSILIKDGRAELLTSVISLEDEQSLKDNQVAISHTCCAMANLATNAESQQLLIHQPLLLTNLCRMVGYFLTDREIQRHVARLLANFALYEDNKARMLSYQLIAIEEHDMIQSEESWESVIPALIAVGDSPVSDVEIQRHIIRALDNLSTEGIHVLYT</sequence>
<dbReference type="Pfam" id="PF01363">
    <property type="entry name" value="FYVE"/>
    <property type="match status" value="1"/>
</dbReference>
<evidence type="ECO:0000259" key="17">
    <source>
        <dbReference type="PROSITE" id="PS50178"/>
    </source>
</evidence>
<keyword evidence="19" id="KW-1185">Reference proteome</keyword>
<dbReference type="PROSITE" id="PS50176">
    <property type="entry name" value="ARM_REPEAT"/>
    <property type="match status" value="1"/>
</dbReference>
<comment type="similarity">
    <text evidence="12">Belongs to the small GTPase superfamily. Rheb family.</text>
</comment>
<protein>
    <submittedName>
        <fullName evidence="18">16811_t:CDS:1</fullName>
    </submittedName>
</protein>
<dbReference type="InterPro" id="IPR017455">
    <property type="entry name" value="Znf_FYVE-rel"/>
</dbReference>
<evidence type="ECO:0000256" key="14">
    <source>
        <dbReference type="ARBA" id="ARBA00049117"/>
    </source>
</evidence>
<dbReference type="InterPro" id="IPR013083">
    <property type="entry name" value="Znf_RING/FYVE/PHD"/>
</dbReference>
<dbReference type="Proteomes" id="UP000789759">
    <property type="component" value="Unassembled WGS sequence"/>
</dbReference>
<accession>A0A9N8WGA3</accession>
<evidence type="ECO:0000313" key="19">
    <source>
        <dbReference type="Proteomes" id="UP000789759"/>
    </source>
</evidence>
<evidence type="ECO:0000256" key="3">
    <source>
        <dbReference type="ARBA" id="ARBA00022741"/>
    </source>
</evidence>
<dbReference type="InterPro" id="IPR000306">
    <property type="entry name" value="Znf_FYVE"/>
</dbReference>
<dbReference type="InterPro" id="IPR027417">
    <property type="entry name" value="P-loop_NTPase"/>
</dbReference>
<name>A0A9N8WGA3_9GLOM</name>
<keyword evidence="5" id="KW-0378">Hydrolase</keyword>
<dbReference type="InterPro" id="IPR000225">
    <property type="entry name" value="Armadillo"/>
</dbReference>
<evidence type="ECO:0000256" key="15">
    <source>
        <dbReference type="PROSITE-ProRule" id="PRU00091"/>
    </source>
</evidence>